<evidence type="ECO:0000313" key="2">
    <source>
        <dbReference type="EMBL" id="KAG7598968.1"/>
    </source>
</evidence>
<feature type="domain" description="F-box" evidence="1">
    <location>
        <begin position="10"/>
        <end position="50"/>
    </location>
</feature>
<organism evidence="2 3">
    <name type="scientific">Arabidopsis suecica</name>
    <name type="common">Swedish thale-cress</name>
    <name type="synonym">Cardaminopsis suecica</name>
    <dbReference type="NCBI Taxonomy" id="45249"/>
    <lineage>
        <taxon>Eukaryota</taxon>
        <taxon>Viridiplantae</taxon>
        <taxon>Streptophyta</taxon>
        <taxon>Embryophyta</taxon>
        <taxon>Tracheophyta</taxon>
        <taxon>Spermatophyta</taxon>
        <taxon>Magnoliopsida</taxon>
        <taxon>eudicotyledons</taxon>
        <taxon>Gunneridae</taxon>
        <taxon>Pentapetalae</taxon>
        <taxon>rosids</taxon>
        <taxon>malvids</taxon>
        <taxon>Brassicales</taxon>
        <taxon>Brassicaceae</taxon>
        <taxon>Camelineae</taxon>
        <taxon>Arabidopsis</taxon>
    </lineage>
</organism>
<dbReference type="SMART" id="SM00256">
    <property type="entry name" value="FBOX"/>
    <property type="match status" value="1"/>
</dbReference>
<dbReference type="InterPro" id="IPR017451">
    <property type="entry name" value="F-box-assoc_interact_dom"/>
</dbReference>
<dbReference type="PANTHER" id="PTHR31111:SF130">
    <property type="entry name" value="F-BOX ASSOCIATED UBIQUITINATION EFFECTOR FAMILY PROTEIN"/>
    <property type="match status" value="1"/>
</dbReference>
<gene>
    <name evidence="2" type="ORF">ISN44_As06g031750</name>
</gene>
<dbReference type="InterPro" id="IPR013187">
    <property type="entry name" value="F-box-assoc_dom_typ3"/>
</dbReference>
<dbReference type="Proteomes" id="UP000694251">
    <property type="component" value="Chromosome 6"/>
</dbReference>
<accession>A0A8T2CF37</accession>
<dbReference type="OrthoDB" id="1028453at2759"/>
<dbReference type="InterPro" id="IPR001810">
    <property type="entry name" value="F-box_dom"/>
</dbReference>
<evidence type="ECO:0000259" key="1">
    <source>
        <dbReference type="SMART" id="SM00256"/>
    </source>
</evidence>
<dbReference type="Pfam" id="PF00646">
    <property type="entry name" value="F-box"/>
    <property type="match status" value="1"/>
</dbReference>
<dbReference type="EMBL" id="JAEFBJ010000006">
    <property type="protein sequence ID" value="KAG7598968.1"/>
    <property type="molecule type" value="Genomic_DNA"/>
</dbReference>
<dbReference type="Pfam" id="PF08268">
    <property type="entry name" value="FBA_3"/>
    <property type="match status" value="1"/>
</dbReference>
<name>A0A8T2CF37_ARASU</name>
<keyword evidence="3" id="KW-1185">Reference proteome</keyword>
<reference evidence="2 3" key="1">
    <citation type="submission" date="2020-12" db="EMBL/GenBank/DDBJ databases">
        <title>Concerted genomic and epigenomic changes stabilize Arabidopsis allopolyploids.</title>
        <authorList>
            <person name="Chen Z."/>
        </authorList>
    </citation>
    <scope>NUCLEOTIDE SEQUENCE [LARGE SCALE GENOMIC DNA]</scope>
    <source>
        <strain evidence="2">As9502</strain>
        <tissue evidence="2">Leaf</tissue>
    </source>
</reference>
<sequence>MNRGENFESIPNDLIVEIFSRVSSKSIGKCHCVSKLWRSMLLRPDFTELLLTKSSTRPRLFFVLKRHNDWCFCSTPQPQNPYEKSLVVAADYHTKFSKTDWQDLIGLTSGLIYISSMSIYRDKVRVICNPITGKYARLPKLMVKYTTTINIFGFDPIDKQFKVLVMNNIVCNGTLINILTLESGKMRWRKICCPLTHEVCCERICINGVLYYLGYKIDEESYVVACFDVRSEKFKFIDAKCIGRETRLINYKGKLGGIDWVKGGNRELCMWVLEDVEKQEWSKYVYTLPENEVLIDLYKYNVAGVTARGEIVLSMKFADIWSSQFYVFFFNPEKNTLQRVEIQGFEDEGREIYVYTFVDYVEDLTFNIMKTSYGAKSIEQERKPASTGVASVNKFDALCLLDCDEFTGAET</sequence>
<dbReference type="NCBIfam" id="TIGR01640">
    <property type="entry name" value="F_box_assoc_1"/>
    <property type="match status" value="1"/>
</dbReference>
<dbReference type="AlphaFoldDB" id="A0A8T2CF37"/>
<protein>
    <submittedName>
        <fullName evidence="2">F-box domain</fullName>
    </submittedName>
</protein>
<evidence type="ECO:0000313" key="3">
    <source>
        <dbReference type="Proteomes" id="UP000694251"/>
    </source>
</evidence>
<proteinExistence type="predicted"/>
<comment type="caution">
    <text evidence="2">The sequence shown here is derived from an EMBL/GenBank/DDBJ whole genome shotgun (WGS) entry which is preliminary data.</text>
</comment>
<dbReference type="PANTHER" id="PTHR31111">
    <property type="entry name" value="BNAA05G37150D PROTEIN-RELATED"/>
    <property type="match status" value="1"/>
</dbReference>